<protein>
    <submittedName>
        <fullName evidence="2">Uncharacterized protein</fullName>
    </submittedName>
</protein>
<dbReference type="EMBL" id="AMZH03003455">
    <property type="protein sequence ID" value="RRT72272.1"/>
    <property type="molecule type" value="Genomic_DNA"/>
</dbReference>
<gene>
    <name evidence="2" type="ORF">B296_00022887</name>
</gene>
<keyword evidence="1" id="KW-0472">Membrane</keyword>
<evidence type="ECO:0000313" key="2">
    <source>
        <dbReference type="EMBL" id="RRT72272.1"/>
    </source>
</evidence>
<name>A0A427A7P9_ENSVE</name>
<feature type="transmembrane region" description="Helical" evidence="1">
    <location>
        <begin position="14"/>
        <end position="35"/>
    </location>
</feature>
<keyword evidence="1" id="KW-1133">Transmembrane helix</keyword>
<proteinExistence type="predicted"/>
<feature type="transmembrane region" description="Helical" evidence="1">
    <location>
        <begin position="41"/>
        <end position="59"/>
    </location>
</feature>
<evidence type="ECO:0000256" key="1">
    <source>
        <dbReference type="SAM" id="Phobius"/>
    </source>
</evidence>
<feature type="transmembrane region" description="Helical" evidence="1">
    <location>
        <begin position="71"/>
        <end position="91"/>
    </location>
</feature>
<sequence>MMDSTTWLSRLSKISYCCPQVVAMLFVGMAGHFGLGNSNSLATIDVAGAFIVISLYRAVEISKIIAQSVYPLLYPLIVLLLTAVSFTVGHLKPFNCPFRDSDVHYYPCLTYVVFSEHADIHFFKGYEWPISK</sequence>
<keyword evidence="1" id="KW-0812">Transmembrane</keyword>
<evidence type="ECO:0000313" key="3">
    <source>
        <dbReference type="Proteomes" id="UP000287651"/>
    </source>
</evidence>
<comment type="caution">
    <text evidence="2">The sequence shown here is derived from an EMBL/GenBank/DDBJ whole genome shotgun (WGS) entry which is preliminary data.</text>
</comment>
<organism evidence="2 3">
    <name type="scientific">Ensete ventricosum</name>
    <name type="common">Abyssinian banana</name>
    <name type="synonym">Musa ensete</name>
    <dbReference type="NCBI Taxonomy" id="4639"/>
    <lineage>
        <taxon>Eukaryota</taxon>
        <taxon>Viridiplantae</taxon>
        <taxon>Streptophyta</taxon>
        <taxon>Embryophyta</taxon>
        <taxon>Tracheophyta</taxon>
        <taxon>Spermatophyta</taxon>
        <taxon>Magnoliopsida</taxon>
        <taxon>Liliopsida</taxon>
        <taxon>Zingiberales</taxon>
        <taxon>Musaceae</taxon>
        <taxon>Ensete</taxon>
    </lineage>
</organism>
<dbReference type="Proteomes" id="UP000287651">
    <property type="component" value="Unassembled WGS sequence"/>
</dbReference>
<accession>A0A427A7P9</accession>
<dbReference type="AlphaFoldDB" id="A0A427A7P9"/>
<reference evidence="2 3" key="1">
    <citation type="journal article" date="2014" name="Agronomy (Basel)">
        <title>A Draft Genome Sequence for Ensete ventricosum, the Drought-Tolerant Tree Against Hunger.</title>
        <authorList>
            <person name="Harrison J."/>
            <person name="Moore K.A."/>
            <person name="Paszkiewicz K."/>
            <person name="Jones T."/>
            <person name="Grant M."/>
            <person name="Ambacheew D."/>
            <person name="Muzemil S."/>
            <person name="Studholme D.J."/>
        </authorList>
    </citation>
    <scope>NUCLEOTIDE SEQUENCE [LARGE SCALE GENOMIC DNA]</scope>
</reference>